<dbReference type="GO" id="GO:0016747">
    <property type="term" value="F:acyltransferase activity, transferring groups other than amino-acyl groups"/>
    <property type="evidence" value="ECO:0007669"/>
    <property type="project" value="InterPro"/>
</dbReference>
<keyword evidence="4" id="KW-0012">Acyltransferase</keyword>
<keyword evidence="5" id="KW-1185">Reference proteome</keyword>
<protein>
    <recommendedName>
        <fullName evidence="2">Protein ElaA</fullName>
    </recommendedName>
</protein>
<evidence type="ECO:0000256" key="1">
    <source>
        <dbReference type="ARBA" id="ARBA00009623"/>
    </source>
</evidence>
<evidence type="ECO:0000313" key="5">
    <source>
        <dbReference type="Proteomes" id="UP000595278"/>
    </source>
</evidence>
<dbReference type="Pfam" id="PF13673">
    <property type="entry name" value="Acetyltransf_10"/>
    <property type="match status" value="1"/>
</dbReference>
<dbReference type="CDD" id="cd04301">
    <property type="entry name" value="NAT_SF"/>
    <property type="match status" value="1"/>
</dbReference>
<dbReference type="Proteomes" id="UP000595278">
    <property type="component" value="Chromosome"/>
</dbReference>
<gene>
    <name evidence="4" type="ORF">JHT90_02740</name>
</gene>
<evidence type="ECO:0000313" key="4">
    <source>
        <dbReference type="EMBL" id="QQP86182.1"/>
    </source>
</evidence>
<comment type="similarity">
    <text evidence="1">Belongs to the UPF0039 (ElaA) family.</text>
</comment>
<dbReference type="InterPro" id="IPR016181">
    <property type="entry name" value="Acyl_CoA_acyltransferase"/>
</dbReference>
<dbReference type="SUPFAM" id="SSF55729">
    <property type="entry name" value="Acyl-CoA N-acyltransferases (Nat)"/>
    <property type="match status" value="1"/>
</dbReference>
<feature type="domain" description="N-acetyltransferase" evidence="3">
    <location>
        <begin position="6"/>
        <end position="147"/>
    </location>
</feature>
<evidence type="ECO:0000259" key="3">
    <source>
        <dbReference type="PROSITE" id="PS51186"/>
    </source>
</evidence>
<sequence>MNWQDLHHSQLTCEQLYQILKLRNEVFIVEQNCVYPDIDGQDLMAENRHIMAWQDNQLCAYARILNHHNYLSIGRVITVPNARGSGIGYKLLEQAINSCKKHWAKDLAIYLSAQAHLQKFYSSFGFIAEGDVYDEDGIPHIKMVLKS</sequence>
<evidence type="ECO:0000256" key="2">
    <source>
        <dbReference type="ARBA" id="ARBA00072224"/>
    </source>
</evidence>
<dbReference type="Gene3D" id="3.40.630.30">
    <property type="match status" value="1"/>
</dbReference>
<reference evidence="4 5" key="1">
    <citation type="submission" date="2021-01" db="EMBL/GenBank/DDBJ databases">
        <title>Entomomonas sp. F2A isolated from a house cricket (Acheta domesticus).</title>
        <authorList>
            <person name="Spergser J."/>
            <person name="Busse H.-J."/>
        </authorList>
    </citation>
    <scope>NUCLEOTIDE SEQUENCE [LARGE SCALE GENOMIC DNA]</scope>
    <source>
        <strain evidence="4 5">F2A</strain>
    </source>
</reference>
<keyword evidence="4" id="KW-0808">Transferase</keyword>
<dbReference type="NCBIfam" id="NF007644">
    <property type="entry name" value="PRK10314.1"/>
    <property type="match status" value="1"/>
</dbReference>
<dbReference type="EMBL" id="CP067393">
    <property type="protein sequence ID" value="QQP86182.1"/>
    <property type="molecule type" value="Genomic_DNA"/>
</dbReference>
<name>A0A974RXH4_9GAMM</name>
<proteinExistence type="inferred from homology"/>
<dbReference type="AlphaFoldDB" id="A0A974RXH4"/>
<dbReference type="PROSITE" id="PS51186">
    <property type="entry name" value="GNAT"/>
    <property type="match status" value="1"/>
</dbReference>
<dbReference type="FunFam" id="3.40.630.30:FF:000035">
    <property type="entry name" value="GNAT family N-acetyltransferase"/>
    <property type="match status" value="1"/>
</dbReference>
<organism evidence="4 5">
    <name type="scientific">Entomomonas asaccharolytica</name>
    <dbReference type="NCBI Taxonomy" id="2785331"/>
    <lineage>
        <taxon>Bacteria</taxon>
        <taxon>Pseudomonadati</taxon>
        <taxon>Pseudomonadota</taxon>
        <taxon>Gammaproteobacteria</taxon>
        <taxon>Pseudomonadales</taxon>
        <taxon>Pseudomonadaceae</taxon>
        <taxon>Entomomonas</taxon>
    </lineage>
</organism>
<dbReference type="InterPro" id="IPR000182">
    <property type="entry name" value="GNAT_dom"/>
</dbReference>
<accession>A0A974RXH4</accession>
<dbReference type="KEGG" id="eaz:JHT90_02740"/>